<proteinExistence type="predicted"/>
<comment type="caution">
    <text evidence="1">The sequence shown here is derived from an EMBL/GenBank/DDBJ whole genome shotgun (WGS) entry which is preliminary data.</text>
</comment>
<sequence>MKIAKVNFNLISNHRKNKKKYFFNTDIDGLEKGDIIVVDSQGKEQYANFLGYYDGQKEATKSVIRKASIEETNEYWTMVENNLLKYPLYLSDDIYNQYRFKFKNNFSTSKEEAILKLTRNVLLSNNFTKGKIIKNNHIFNYGTQEITVKGNEIISVRTDKSNTEFNMSDERRKYIESKLNIFSFGESNSEQYRIQPPTKEELTSKGFTNRINLTSKQTVESLNEYGFSNHHEPTLYFCKMLIDEISFNISIEKKSLEIKNIDVLDEDFLQPYDYQRILMNDTNHKYARMVFDKVDDILNKLQNDGVIEGYIKGMYV</sequence>
<dbReference type="Proteomes" id="UP001478862">
    <property type="component" value="Unassembled WGS sequence"/>
</dbReference>
<accession>A0ABV1MRM8</accession>
<organism evidence="1 2">
    <name type="scientific">Lysinibacillus zambalensis</name>
    <dbReference type="NCBI Taxonomy" id="3160866"/>
    <lineage>
        <taxon>Bacteria</taxon>
        <taxon>Bacillati</taxon>
        <taxon>Bacillota</taxon>
        <taxon>Bacilli</taxon>
        <taxon>Bacillales</taxon>
        <taxon>Bacillaceae</taxon>
        <taxon>Lysinibacillus</taxon>
    </lineage>
</organism>
<protein>
    <submittedName>
        <fullName evidence="1">Uncharacterized protein</fullName>
    </submittedName>
</protein>
<dbReference type="EMBL" id="JBEGDG010000007">
    <property type="protein sequence ID" value="MEQ6355170.1"/>
    <property type="molecule type" value="Genomic_DNA"/>
</dbReference>
<keyword evidence="2" id="KW-1185">Reference proteome</keyword>
<name>A0ABV1MRM8_9BACI</name>
<evidence type="ECO:0000313" key="1">
    <source>
        <dbReference type="EMBL" id="MEQ6355170.1"/>
    </source>
</evidence>
<evidence type="ECO:0000313" key="2">
    <source>
        <dbReference type="Proteomes" id="UP001478862"/>
    </source>
</evidence>
<dbReference type="RefSeq" id="WP_349659799.1">
    <property type="nucleotide sequence ID" value="NZ_JBEGDG010000007.1"/>
</dbReference>
<gene>
    <name evidence="1" type="ORF">ABNX05_11125</name>
</gene>
<reference evidence="1 2" key="1">
    <citation type="submission" date="2024-06" db="EMBL/GenBank/DDBJ databases">
        <title>Lysinibacillus zambalefons sp. nov., a Novel Firmicute Isolated from the Poon Bato Zambales Hyperalkaline Spring.</title>
        <authorList>
            <person name="Aja J.A."/>
            <person name="Lazaro J.E.H."/>
            <person name="Llorin L.D."/>
            <person name="Lim K.R."/>
            <person name="Teodosio J."/>
            <person name="Dalisay D.S."/>
        </authorList>
    </citation>
    <scope>NUCLEOTIDE SEQUENCE [LARGE SCALE GENOMIC DNA]</scope>
    <source>
        <strain evidence="1 2">M3</strain>
    </source>
</reference>